<name>A0ABV6ZU55_9PROT</name>
<accession>A0ABV6ZU55</accession>
<gene>
    <name evidence="2" type="ORF">ACFOOR_02505</name>
</gene>
<comment type="caution">
    <text evidence="2">The sequence shown here is derived from an EMBL/GenBank/DDBJ whole genome shotgun (WGS) entry which is preliminary data.</text>
</comment>
<keyword evidence="3" id="KW-1185">Reference proteome</keyword>
<organism evidence="2 3">
    <name type="scientific">Hyphobacterium vulgare</name>
    <dbReference type="NCBI Taxonomy" id="1736751"/>
    <lineage>
        <taxon>Bacteria</taxon>
        <taxon>Pseudomonadati</taxon>
        <taxon>Pseudomonadota</taxon>
        <taxon>Alphaproteobacteria</taxon>
        <taxon>Maricaulales</taxon>
        <taxon>Maricaulaceae</taxon>
        <taxon>Hyphobacterium</taxon>
    </lineage>
</organism>
<feature type="region of interest" description="Disordered" evidence="1">
    <location>
        <begin position="187"/>
        <end position="206"/>
    </location>
</feature>
<dbReference type="RefSeq" id="WP_343163853.1">
    <property type="nucleotide sequence ID" value="NZ_JBHRSV010000001.1"/>
</dbReference>
<dbReference type="EMBL" id="JBHRSV010000001">
    <property type="protein sequence ID" value="MFC2924970.1"/>
    <property type="molecule type" value="Genomic_DNA"/>
</dbReference>
<evidence type="ECO:0000313" key="2">
    <source>
        <dbReference type="EMBL" id="MFC2924970.1"/>
    </source>
</evidence>
<reference evidence="3" key="1">
    <citation type="journal article" date="2019" name="Int. J. Syst. Evol. Microbiol.">
        <title>The Global Catalogue of Microorganisms (GCM) 10K type strain sequencing project: providing services to taxonomists for standard genome sequencing and annotation.</title>
        <authorList>
            <consortium name="The Broad Institute Genomics Platform"/>
            <consortium name="The Broad Institute Genome Sequencing Center for Infectious Disease"/>
            <person name="Wu L."/>
            <person name="Ma J."/>
        </authorList>
    </citation>
    <scope>NUCLEOTIDE SEQUENCE [LARGE SCALE GENOMIC DNA]</scope>
    <source>
        <strain evidence="3">KCTC 52487</strain>
    </source>
</reference>
<evidence type="ECO:0000256" key="1">
    <source>
        <dbReference type="SAM" id="MobiDB-lite"/>
    </source>
</evidence>
<dbReference type="Proteomes" id="UP001595379">
    <property type="component" value="Unassembled WGS sequence"/>
</dbReference>
<proteinExistence type="predicted"/>
<sequence>MALVTVPALIKARFVEDAKITPGFMDLEHRGLYQPTARQVASLPGGFEWVMECPFVSVTDAEGAELRAFLMKLRGRVNTFRFPVPGWNGLLSGYAGTAGLVKGADQLGTSLESDGWDPSELLLKEGDWFTVNDELKVCAADVSSNGSGEAEITFEPPLRRAPADNAPFVISEPYALMAQISPAEPWSVKPSQQGRYMLRGRESLNG</sequence>
<protein>
    <submittedName>
        <fullName evidence="2">Uncharacterized protein</fullName>
    </submittedName>
</protein>
<evidence type="ECO:0000313" key="3">
    <source>
        <dbReference type="Proteomes" id="UP001595379"/>
    </source>
</evidence>